<gene>
    <name evidence="1" type="ORF">L3Q82_017784</name>
</gene>
<dbReference type="EMBL" id="CM041550">
    <property type="protein sequence ID" value="KAI3356584.1"/>
    <property type="molecule type" value="Genomic_DNA"/>
</dbReference>
<evidence type="ECO:0000313" key="2">
    <source>
        <dbReference type="Proteomes" id="UP000831701"/>
    </source>
</evidence>
<organism evidence="1 2">
    <name type="scientific">Scortum barcoo</name>
    <name type="common">barcoo grunter</name>
    <dbReference type="NCBI Taxonomy" id="214431"/>
    <lineage>
        <taxon>Eukaryota</taxon>
        <taxon>Metazoa</taxon>
        <taxon>Chordata</taxon>
        <taxon>Craniata</taxon>
        <taxon>Vertebrata</taxon>
        <taxon>Euteleostomi</taxon>
        <taxon>Actinopterygii</taxon>
        <taxon>Neopterygii</taxon>
        <taxon>Teleostei</taxon>
        <taxon>Neoteleostei</taxon>
        <taxon>Acanthomorphata</taxon>
        <taxon>Eupercaria</taxon>
        <taxon>Centrarchiformes</taxon>
        <taxon>Terapontoidei</taxon>
        <taxon>Terapontidae</taxon>
        <taxon>Scortum</taxon>
    </lineage>
</organism>
<dbReference type="Proteomes" id="UP000831701">
    <property type="component" value="Chromosome 20"/>
</dbReference>
<protein>
    <submittedName>
        <fullName evidence="1">Uncharacterized protein</fullName>
    </submittedName>
</protein>
<comment type="caution">
    <text evidence="1">The sequence shown here is derived from an EMBL/GenBank/DDBJ whole genome shotgun (WGS) entry which is preliminary data.</text>
</comment>
<name>A0ACB8VM18_9TELE</name>
<accession>A0ACB8VM18</accession>
<feature type="non-terminal residue" evidence="1">
    <location>
        <position position="1"/>
    </location>
</feature>
<reference evidence="1" key="1">
    <citation type="submission" date="2022-04" db="EMBL/GenBank/DDBJ databases">
        <title>Jade perch genome.</title>
        <authorList>
            <person name="Chao B."/>
        </authorList>
    </citation>
    <scope>NUCLEOTIDE SEQUENCE</scope>
    <source>
        <strain evidence="1">CB-2022</strain>
    </source>
</reference>
<sequence length="133" mass="14491">CQMGMSEQRKEPEVVMGYEQCGHTDVSQRSPFIEEKGNAEPKEAELSFYSCVHTQSSPSSLTLPSHCPYIDDFTVQPGPPPATGTTQTELRGPEDSGGEAPHAAVSNKHIVSAGCAVRVQRVTMSQQRVCWLQ</sequence>
<keyword evidence="2" id="KW-1185">Reference proteome</keyword>
<proteinExistence type="predicted"/>
<evidence type="ECO:0000313" key="1">
    <source>
        <dbReference type="EMBL" id="KAI3356584.1"/>
    </source>
</evidence>